<evidence type="ECO:0000256" key="6">
    <source>
        <dbReference type="ARBA" id="ARBA00022842"/>
    </source>
</evidence>
<protein>
    <recommendedName>
        <fullName evidence="3">protein-serine/threonine phosphatase</fullName>
        <ecNumber evidence="3">3.1.3.16</ecNumber>
    </recommendedName>
</protein>
<evidence type="ECO:0000256" key="1">
    <source>
        <dbReference type="ARBA" id="ARBA00001936"/>
    </source>
</evidence>
<evidence type="ECO:0000256" key="3">
    <source>
        <dbReference type="ARBA" id="ARBA00013081"/>
    </source>
</evidence>
<evidence type="ECO:0000256" key="4">
    <source>
        <dbReference type="ARBA" id="ARBA00022723"/>
    </source>
</evidence>
<sequence length="384" mass="42050">MAQRCTRVLIREFPSNVKDFANRGKHRSCRAHALPSVESSVYQNVIPFVGVLCTGLLATQRQRSKQIAEKAQLNPNVLEEGIYTDSRRKGLKIDWGGCDSEGPRDEMEDCWCMSSLDGGKVLYFGVFDGHGGAASSGYLKSNLLRFTSEAGIQLCKNGLPLKYGTEEVNPLSLSFEEADSALLDYLGTLGDPECWSGSTATVVFLNRDFIVTANVGDSRAVLGKKGRIVDISSDHRPVASSKVGRSEIKRISDSGGWVLQMRVCGILAVTRAFGDYEFKGGRYELLEELSAGGLPKSCDLIRPPVVAVPDVQVLERTEDDDFLIIATDGLWDVMNSAQAITFVRSLVKKKPDSLMDEVARALVDRAIKSRTQDNVSCVVIDLRS</sequence>
<dbReference type="Gene3D" id="3.60.40.10">
    <property type="entry name" value="PPM-type phosphatase domain"/>
    <property type="match status" value="1"/>
</dbReference>
<gene>
    <name evidence="11" type="ORF">OMED0936_LOCUS254</name>
</gene>
<comment type="cofactor">
    <cofactor evidence="1">
        <name>Mn(2+)</name>
        <dbReference type="ChEBI" id="CHEBI:29035"/>
    </cofactor>
</comment>
<feature type="domain" description="PPM-type phosphatase" evidence="10">
    <location>
        <begin position="94"/>
        <end position="382"/>
    </location>
</feature>
<evidence type="ECO:0000259" key="10">
    <source>
        <dbReference type="PROSITE" id="PS51746"/>
    </source>
</evidence>
<dbReference type="SMART" id="SM00332">
    <property type="entry name" value="PP2Cc"/>
    <property type="match status" value="1"/>
</dbReference>
<name>A0A7S0XKQ0_9CHLO</name>
<dbReference type="GO" id="GO:0004722">
    <property type="term" value="F:protein serine/threonine phosphatase activity"/>
    <property type="evidence" value="ECO:0007669"/>
    <property type="project" value="UniProtKB-EC"/>
</dbReference>
<dbReference type="InterPro" id="IPR015655">
    <property type="entry name" value="PP2C"/>
</dbReference>
<organism evidence="11">
    <name type="scientific">Ostreococcus mediterraneus</name>
    <dbReference type="NCBI Taxonomy" id="1486918"/>
    <lineage>
        <taxon>Eukaryota</taxon>
        <taxon>Viridiplantae</taxon>
        <taxon>Chlorophyta</taxon>
        <taxon>Mamiellophyceae</taxon>
        <taxon>Mamiellales</taxon>
        <taxon>Bathycoccaceae</taxon>
        <taxon>Ostreococcus</taxon>
    </lineage>
</organism>
<evidence type="ECO:0000256" key="8">
    <source>
        <dbReference type="ARBA" id="ARBA00023211"/>
    </source>
</evidence>
<dbReference type="CDD" id="cd00143">
    <property type="entry name" value="PP2Cc"/>
    <property type="match status" value="1"/>
</dbReference>
<keyword evidence="4" id="KW-0479">Metal-binding</keyword>
<dbReference type="EC" id="3.1.3.16" evidence="3"/>
<comment type="cofactor">
    <cofactor evidence="2">
        <name>Mg(2+)</name>
        <dbReference type="ChEBI" id="CHEBI:18420"/>
    </cofactor>
</comment>
<evidence type="ECO:0000256" key="2">
    <source>
        <dbReference type="ARBA" id="ARBA00001946"/>
    </source>
</evidence>
<dbReference type="PANTHER" id="PTHR47992">
    <property type="entry name" value="PROTEIN PHOSPHATASE"/>
    <property type="match status" value="1"/>
</dbReference>
<dbReference type="InterPro" id="IPR000222">
    <property type="entry name" value="PP2C_BS"/>
</dbReference>
<dbReference type="PROSITE" id="PS01032">
    <property type="entry name" value="PPM_1"/>
    <property type="match status" value="1"/>
</dbReference>
<accession>A0A7S0XKQ0</accession>
<evidence type="ECO:0000256" key="9">
    <source>
        <dbReference type="RuleBase" id="RU003465"/>
    </source>
</evidence>
<dbReference type="EMBL" id="HBFF01000324">
    <property type="protein sequence ID" value="CAD8727346.1"/>
    <property type="molecule type" value="Transcribed_RNA"/>
</dbReference>
<dbReference type="InterPro" id="IPR001932">
    <property type="entry name" value="PPM-type_phosphatase-like_dom"/>
</dbReference>
<keyword evidence="7 9" id="KW-0904">Protein phosphatase</keyword>
<dbReference type="SUPFAM" id="SSF81606">
    <property type="entry name" value="PP2C-like"/>
    <property type="match status" value="1"/>
</dbReference>
<comment type="similarity">
    <text evidence="9">Belongs to the PP2C family.</text>
</comment>
<evidence type="ECO:0000313" key="11">
    <source>
        <dbReference type="EMBL" id="CAD8727346.1"/>
    </source>
</evidence>
<evidence type="ECO:0000256" key="5">
    <source>
        <dbReference type="ARBA" id="ARBA00022801"/>
    </source>
</evidence>
<keyword evidence="6" id="KW-0460">Magnesium</keyword>
<dbReference type="PROSITE" id="PS51746">
    <property type="entry name" value="PPM_2"/>
    <property type="match status" value="1"/>
</dbReference>
<dbReference type="Pfam" id="PF00481">
    <property type="entry name" value="PP2C"/>
    <property type="match status" value="1"/>
</dbReference>
<reference evidence="11" key="1">
    <citation type="submission" date="2021-01" db="EMBL/GenBank/DDBJ databases">
        <authorList>
            <person name="Corre E."/>
            <person name="Pelletier E."/>
            <person name="Niang G."/>
            <person name="Scheremetjew M."/>
            <person name="Finn R."/>
            <person name="Kale V."/>
            <person name="Holt S."/>
            <person name="Cochrane G."/>
            <person name="Meng A."/>
            <person name="Brown T."/>
            <person name="Cohen L."/>
        </authorList>
    </citation>
    <scope>NUCLEOTIDE SEQUENCE</scope>
    <source>
        <strain evidence="11">Clade-D-RCC2573</strain>
    </source>
</reference>
<dbReference type="AlphaFoldDB" id="A0A7S0XKQ0"/>
<keyword evidence="8" id="KW-0464">Manganese</keyword>
<dbReference type="GO" id="GO:0046872">
    <property type="term" value="F:metal ion binding"/>
    <property type="evidence" value="ECO:0007669"/>
    <property type="project" value="UniProtKB-KW"/>
</dbReference>
<dbReference type="InterPro" id="IPR036457">
    <property type="entry name" value="PPM-type-like_dom_sf"/>
</dbReference>
<keyword evidence="5 9" id="KW-0378">Hydrolase</keyword>
<evidence type="ECO:0000256" key="7">
    <source>
        <dbReference type="ARBA" id="ARBA00022912"/>
    </source>
</evidence>
<proteinExistence type="inferred from homology"/>